<organism evidence="2 3">
    <name type="scientific">Stenotrophomonas maltophilia</name>
    <name type="common">Pseudomonas maltophilia</name>
    <name type="synonym">Xanthomonas maltophilia</name>
    <dbReference type="NCBI Taxonomy" id="40324"/>
    <lineage>
        <taxon>Bacteria</taxon>
        <taxon>Pseudomonadati</taxon>
        <taxon>Pseudomonadota</taxon>
        <taxon>Gammaproteobacteria</taxon>
        <taxon>Lysobacterales</taxon>
        <taxon>Lysobacteraceae</taxon>
        <taxon>Stenotrophomonas</taxon>
        <taxon>Stenotrophomonas maltophilia group</taxon>
    </lineage>
</organism>
<dbReference type="AlphaFoldDB" id="A0AA40XXY4"/>
<accession>A0AA40XXY4</accession>
<comment type="caution">
    <text evidence="2">The sequence shown here is derived from an EMBL/GenBank/DDBJ whole genome shotgun (WGS) entry which is preliminary data.</text>
</comment>
<name>A0AA40XXY4_STEMA</name>
<feature type="coiled-coil region" evidence="1">
    <location>
        <begin position="446"/>
        <end position="487"/>
    </location>
</feature>
<evidence type="ECO:0000256" key="1">
    <source>
        <dbReference type="SAM" id="Coils"/>
    </source>
</evidence>
<sequence>MYFYADAESIDVLRSGRSKALMLGSDFGYGNFGDVLQHVGALSRLRETSALELVSIFALEAISRFVAVDALRKIYRVNALMFVASQPLRADDLTRLGLQQVLVVNNVAMLHLYGGGFLNEMWGDFSLDIAESLLQKLPSAIYVISGQQVAAGYSGRVVEHIAKYKPALVGVRDRDSLRNVQEHGATAEFSFDDAVEQLLSLSRLFQIRRGAGAFLHLNSSGYTGNDTALLEMTRHLSLVTQRVGSSEQAVLFQAFQDGREEVVDSLETVKRLERAFPFASVQTALLVEAILAPPGKWSPRVLQGEFGYSCSYHVTMWLQLNGIPCWLRGSNSYYDQKRRSLGVEGDFESFLETLPCVDHGENLDARVQWHAKLDAVVDAAGRAQNSVTWDPASGEGRVFHFKGEPRLETRLGDSWRTVSQLLEERGTLSESRTSLATEKQAMFERLEEVETRFDQVSLTLRKVERERDELSLQLQSTNERCESLDLQLHEANVAAAEATDRLKLLFDDALSAGARVGSLGAVRDYWQERRFEIEDRLLACNERLTEVGFDAGRYRKQAESEHDARVYHMERAQAATNLLKEMMASRSWRWTSPLRVVNRFARTRRFDAAGNVGLFEILRLAGMRMPVPQSMKSRLGSWLRSLRRR</sequence>
<evidence type="ECO:0000313" key="3">
    <source>
        <dbReference type="Proteomes" id="UP000616785"/>
    </source>
</evidence>
<keyword evidence="1" id="KW-0175">Coiled coil</keyword>
<gene>
    <name evidence="2" type="ORF">I5U57_07745</name>
</gene>
<proteinExistence type="predicted"/>
<dbReference type="Proteomes" id="UP000616785">
    <property type="component" value="Unassembled WGS sequence"/>
</dbReference>
<protein>
    <submittedName>
        <fullName evidence="2">Uncharacterized protein</fullName>
    </submittedName>
</protein>
<reference evidence="2" key="1">
    <citation type="submission" date="2020-11" db="EMBL/GenBank/DDBJ databases">
        <title>Enhanced detection system for hospital associated transmission using whole genome sequencing surveillance.</title>
        <authorList>
            <person name="Harrison L.H."/>
            <person name="Van Tyne D."/>
            <person name="Marsh J.W."/>
            <person name="Griffith M.P."/>
            <person name="Snyder D.J."/>
            <person name="Cooper V.S."/>
            <person name="Mustapha M."/>
        </authorList>
    </citation>
    <scope>NUCLEOTIDE SEQUENCE</scope>
    <source>
        <strain evidence="2">STEN00092</strain>
    </source>
</reference>
<evidence type="ECO:0000313" key="2">
    <source>
        <dbReference type="EMBL" id="MBH1639331.1"/>
    </source>
</evidence>
<dbReference type="EMBL" id="JADUNO010000018">
    <property type="protein sequence ID" value="MBH1639331.1"/>
    <property type="molecule type" value="Genomic_DNA"/>
</dbReference>